<dbReference type="Gene3D" id="3.30.70.100">
    <property type="match status" value="1"/>
</dbReference>
<dbReference type="AlphaFoldDB" id="A0A327X801"/>
<keyword evidence="6 7" id="KW-0472">Membrane</keyword>
<dbReference type="InterPro" id="IPR049142">
    <property type="entry name" value="MS_channel_1st"/>
</dbReference>
<feature type="transmembrane region" description="Helical" evidence="7">
    <location>
        <begin position="63"/>
        <end position="84"/>
    </location>
</feature>
<evidence type="ECO:0000256" key="3">
    <source>
        <dbReference type="ARBA" id="ARBA00022475"/>
    </source>
</evidence>
<dbReference type="RefSeq" id="WP_111627021.1">
    <property type="nucleotide sequence ID" value="NZ_QLMC01000001.1"/>
</dbReference>
<comment type="similarity">
    <text evidence="2">Belongs to the MscS (TC 1.A.23) family.</text>
</comment>
<dbReference type="Pfam" id="PF00924">
    <property type="entry name" value="MS_channel_2nd"/>
    <property type="match status" value="1"/>
</dbReference>
<dbReference type="Proteomes" id="UP000248790">
    <property type="component" value="Unassembled WGS sequence"/>
</dbReference>
<evidence type="ECO:0000256" key="4">
    <source>
        <dbReference type="ARBA" id="ARBA00022692"/>
    </source>
</evidence>
<evidence type="ECO:0000256" key="2">
    <source>
        <dbReference type="ARBA" id="ARBA00008017"/>
    </source>
</evidence>
<dbReference type="InterPro" id="IPR010920">
    <property type="entry name" value="LSM_dom_sf"/>
</dbReference>
<feature type="domain" description="Mechanosensitive ion channel MscS" evidence="8">
    <location>
        <begin position="113"/>
        <end position="180"/>
    </location>
</feature>
<evidence type="ECO:0000259" key="9">
    <source>
        <dbReference type="Pfam" id="PF21088"/>
    </source>
</evidence>
<proteinExistence type="inferred from homology"/>
<accession>A0A327X801</accession>
<feature type="transmembrane region" description="Helical" evidence="7">
    <location>
        <begin position="22"/>
        <end position="42"/>
    </location>
</feature>
<protein>
    <submittedName>
        <fullName evidence="10">Small conductance mechanosensitive channel</fullName>
    </submittedName>
</protein>
<evidence type="ECO:0000256" key="6">
    <source>
        <dbReference type="ARBA" id="ARBA00023136"/>
    </source>
</evidence>
<dbReference type="EMBL" id="QLMC01000001">
    <property type="protein sequence ID" value="RAK02861.1"/>
    <property type="molecule type" value="Genomic_DNA"/>
</dbReference>
<dbReference type="InterPro" id="IPR011014">
    <property type="entry name" value="MscS_channel_TM-2"/>
</dbReference>
<keyword evidence="4 7" id="KW-0812">Transmembrane</keyword>
<evidence type="ECO:0000259" key="8">
    <source>
        <dbReference type="Pfam" id="PF00924"/>
    </source>
</evidence>
<evidence type="ECO:0000313" key="10">
    <source>
        <dbReference type="EMBL" id="RAK02861.1"/>
    </source>
</evidence>
<evidence type="ECO:0000256" key="1">
    <source>
        <dbReference type="ARBA" id="ARBA00004651"/>
    </source>
</evidence>
<gene>
    <name evidence="10" type="ORF">LX87_00982</name>
</gene>
<dbReference type="InterPro" id="IPR023408">
    <property type="entry name" value="MscS_beta-dom_sf"/>
</dbReference>
<evidence type="ECO:0000256" key="7">
    <source>
        <dbReference type="SAM" id="Phobius"/>
    </source>
</evidence>
<keyword evidence="11" id="KW-1185">Reference proteome</keyword>
<dbReference type="SUPFAM" id="SSF82861">
    <property type="entry name" value="Mechanosensitive channel protein MscS (YggB), transmembrane region"/>
    <property type="match status" value="1"/>
</dbReference>
<dbReference type="PANTHER" id="PTHR30221">
    <property type="entry name" value="SMALL-CONDUCTANCE MECHANOSENSITIVE CHANNEL"/>
    <property type="match status" value="1"/>
</dbReference>
<dbReference type="SUPFAM" id="SSF50182">
    <property type="entry name" value="Sm-like ribonucleoproteins"/>
    <property type="match status" value="1"/>
</dbReference>
<evidence type="ECO:0000313" key="11">
    <source>
        <dbReference type="Proteomes" id="UP000248790"/>
    </source>
</evidence>
<organism evidence="10 11">
    <name type="scientific">Larkinella arboricola</name>
    <dbReference type="NCBI Taxonomy" id="643671"/>
    <lineage>
        <taxon>Bacteria</taxon>
        <taxon>Pseudomonadati</taxon>
        <taxon>Bacteroidota</taxon>
        <taxon>Cytophagia</taxon>
        <taxon>Cytophagales</taxon>
        <taxon>Spirosomataceae</taxon>
        <taxon>Larkinella</taxon>
    </lineage>
</organism>
<dbReference type="InterPro" id="IPR045275">
    <property type="entry name" value="MscS_archaea/bacteria_type"/>
</dbReference>
<evidence type="ECO:0000256" key="5">
    <source>
        <dbReference type="ARBA" id="ARBA00022989"/>
    </source>
</evidence>
<dbReference type="GO" id="GO:0005886">
    <property type="term" value="C:plasma membrane"/>
    <property type="evidence" value="ECO:0007669"/>
    <property type="project" value="UniProtKB-SubCell"/>
</dbReference>
<comment type="subcellular location">
    <subcellularLocation>
        <location evidence="1">Cell membrane</location>
        <topology evidence="1">Multi-pass membrane protein</topology>
    </subcellularLocation>
</comment>
<dbReference type="Gene3D" id="2.30.30.60">
    <property type="match status" value="1"/>
</dbReference>
<sequence length="292" mass="32068">MLNLEQIARLIFGQLESWGKTAVILVPNLVVALLVIAFFNILSRYFRRLVVRSFGRFSNNVSLINLTGTVAQLLALALGLFIALDVLGLEKTVTSLLAGAGVLALAVGFAFQDLTANFISGTIIAIQRPIEVGNIVETNGFQGRVVNIKLRSVVLDNGAGQTIEIPSKDVFQKPIINFSRTGLQRIELTAGVSHLDDLAKAQKVAISAVKALPFIRKDKPVEMHYKGLTIDMVQFMVWFWIDPTKNDATKALSEAIKAVKQAFRENDVLMMFPPHTYDLKKRANESTAGTQS</sequence>
<dbReference type="SUPFAM" id="SSF82689">
    <property type="entry name" value="Mechanosensitive channel protein MscS (YggB), C-terminal domain"/>
    <property type="match status" value="1"/>
</dbReference>
<dbReference type="InterPro" id="IPR006685">
    <property type="entry name" value="MscS_channel_2nd"/>
</dbReference>
<dbReference type="InterPro" id="IPR011066">
    <property type="entry name" value="MscS_channel_C_sf"/>
</dbReference>
<feature type="domain" description="Mechanosensitive ion channel transmembrane helices 2/3" evidence="9">
    <location>
        <begin position="74"/>
        <end position="112"/>
    </location>
</feature>
<name>A0A327X801_LARAB</name>
<dbReference type="OrthoDB" id="1522493at2"/>
<keyword evidence="3" id="KW-1003">Cell membrane</keyword>
<feature type="transmembrane region" description="Helical" evidence="7">
    <location>
        <begin position="96"/>
        <end position="119"/>
    </location>
</feature>
<dbReference type="GO" id="GO:0008381">
    <property type="term" value="F:mechanosensitive monoatomic ion channel activity"/>
    <property type="evidence" value="ECO:0007669"/>
    <property type="project" value="InterPro"/>
</dbReference>
<keyword evidence="5 7" id="KW-1133">Transmembrane helix</keyword>
<dbReference type="PANTHER" id="PTHR30221:SF1">
    <property type="entry name" value="SMALL-CONDUCTANCE MECHANOSENSITIVE CHANNEL"/>
    <property type="match status" value="1"/>
</dbReference>
<reference evidence="10 11" key="1">
    <citation type="submission" date="2018-06" db="EMBL/GenBank/DDBJ databases">
        <title>Genomic Encyclopedia of Archaeal and Bacterial Type Strains, Phase II (KMG-II): from individual species to whole genera.</title>
        <authorList>
            <person name="Goeker M."/>
        </authorList>
    </citation>
    <scope>NUCLEOTIDE SEQUENCE [LARGE SCALE GENOMIC DNA]</scope>
    <source>
        <strain evidence="10 11">DSM 21851</strain>
    </source>
</reference>
<dbReference type="Pfam" id="PF21088">
    <property type="entry name" value="MS_channel_1st"/>
    <property type="match status" value="1"/>
</dbReference>
<comment type="caution">
    <text evidence="10">The sequence shown here is derived from an EMBL/GenBank/DDBJ whole genome shotgun (WGS) entry which is preliminary data.</text>
</comment>
<dbReference type="Gene3D" id="1.10.287.1260">
    <property type="match status" value="1"/>
</dbReference>